<dbReference type="OrthoDB" id="3264316at2759"/>
<organism evidence="6 7">
    <name type="scientific">Rhizoctonia solani 123E</name>
    <dbReference type="NCBI Taxonomy" id="1423351"/>
    <lineage>
        <taxon>Eukaryota</taxon>
        <taxon>Fungi</taxon>
        <taxon>Dikarya</taxon>
        <taxon>Basidiomycota</taxon>
        <taxon>Agaricomycotina</taxon>
        <taxon>Agaricomycetes</taxon>
        <taxon>Cantharellales</taxon>
        <taxon>Ceratobasidiaceae</taxon>
        <taxon>Rhizoctonia</taxon>
    </lineage>
</organism>
<keyword evidence="2" id="KW-0479">Metal-binding</keyword>
<dbReference type="PANTHER" id="PTHR46481:SF10">
    <property type="entry name" value="ZINC FINGER BED DOMAIN-CONTAINING PROTEIN 39"/>
    <property type="match status" value="1"/>
</dbReference>
<proteinExistence type="predicted"/>
<evidence type="ECO:0000313" key="6">
    <source>
        <dbReference type="EMBL" id="KEP45350.1"/>
    </source>
</evidence>
<dbReference type="Proteomes" id="UP000027456">
    <property type="component" value="Unassembled WGS sequence"/>
</dbReference>
<keyword evidence="3" id="KW-0863">Zinc-finger</keyword>
<feature type="non-terminal residue" evidence="6">
    <location>
        <position position="506"/>
    </location>
</feature>
<gene>
    <name evidence="6" type="ORF">V565_284540</name>
</gene>
<comment type="subcellular location">
    <subcellularLocation>
        <location evidence="1">Nucleus</location>
    </subcellularLocation>
</comment>
<keyword evidence="7" id="KW-1185">Reference proteome</keyword>
<name>A0A074RIZ9_9AGAM</name>
<evidence type="ECO:0000256" key="4">
    <source>
        <dbReference type="ARBA" id="ARBA00022833"/>
    </source>
</evidence>
<reference evidence="6 7" key="1">
    <citation type="submission" date="2013-12" db="EMBL/GenBank/DDBJ databases">
        <authorList>
            <person name="Cubeta M."/>
            <person name="Pakala S."/>
            <person name="Fedorova N."/>
            <person name="Thomas E."/>
            <person name="Dean R."/>
            <person name="Jabaji S."/>
            <person name="Neate S."/>
            <person name="Toda T."/>
            <person name="Tavantzis S."/>
            <person name="Vilgalys R."/>
            <person name="Bharathan N."/>
            <person name="Pakala S."/>
            <person name="Losada L.S."/>
            <person name="Zafar N."/>
            <person name="Nierman W."/>
        </authorList>
    </citation>
    <scope>NUCLEOTIDE SEQUENCE [LARGE SCALE GENOMIC DNA]</scope>
    <source>
        <strain evidence="6 7">123E</strain>
    </source>
</reference>
<dbReference type="AlphaFoldDB" id="A0A074RIZ9"/>
<evidence type="ECO:0000256" key="3">
    <source>
        <dbReference type="ARBA" id="ARBA00022771"/>
    </source>
</evidence>
<evidence type="ECO:0000256" key="5">
    <source>
        <dbReference type="ARBA" id="ARBA00023242"/>
    </source>
</evidence>
<dbReference type="HOGENOM" id="CLU_539245_0_0_1"/>
<accession>A0A074RIZ9</accession>
<evidence type="ECO:0008006" key="8">
    <source>
        <dbReference type="Google" id="ProtNLM"/>
    </source>
</evidence>
<dbReference type="InterPro" id="IPR052035">
    <property type="entry name" value="ZnF_BED_domain_contain"/>
</dbReference>
<sequence>MLTPAQASLNEMFKSAKPASAPIIITPSAFRSTLIQGVVRDNYPLTFGEGKGMRQVFAMVSPDLDLPVHSTMRRDLSKLHGVLSQRVQTVLNAQNSRFAITSDAWTSKSFVYSLGGIVVTFIDKSWNLQEFILDIVHLDADHSGAGMGRKIFKSLDHMGAARSIIASVTDNASNNRTMNNELSTWLSKKYRYHLNVDHMSVICLCHALHLVCGAIFSSLKAMDPLDTDEQYAIVKSFEEDEIFEHSAEVLEEEERLRSNENESDTHVMLNDTSDEELDNLVVGNQADTIDFGSQPSQNFPSNELNCVQKVHCIVVDITSSAARRKRMRAIIRALGLELRAVIKSVKVRWNSILAEIRRAILLKAAINQYVSTLDDGKSGASLRRARALKKKWTISDEEWDVLCEIVKILEHFESATRDYSKRGRTVLYSVLPTYITLREKLIESRVHLRTLSVSSSGFETLIEALKAGEEKLEKYFHLALKSDFTLLASIFHPGMRIKYFEDTQRW</sequence>
<evidence type="ECO:0000256" key="1">
    <source>
        <dbReference type="ARBA" id="ARBA00004123"/>
    </source>
</evidence>
<evidence type="ECO:0000256" key="2">
    <source>
        <dbReference type="ARBA" id="ARBA00022723"/>
    </source>
</evidence>
<dbReference type="GO" id="GO:0005634">
    <property type="term" value="C:nucleus"/>
    <property type="evidence" value="ECO:0007669"/>
    <property type="project" value="UniProtKB-SubCell"/>
</dbReference>
<evidence type="ECO:0000313" key="7">
    <source>
        <dbReference type="Proteomes" id="UP000027456"/>
    </source>
</evidence>
<protein>
    <recommendedName>
        <fullName evidence="8">HAT family dimerization protein</fullName>
    </recommendedName>
</protein>
<dbReference type="GO" id="GO:0008270">
    <property type="term" value="F:zinc ion binding"/>
    <property type="evidence" value="ECO:0007669"/>
    <property type="project" value="UniProtKB-KW"/>
</dbReference>
<dbReference type="InterPro" id="IPR012337">
    <property type="entry name" value="RNaseH-like_sf"/>
</dbReference>
<dbReference type="SUPFAM" id="SSF53098">
    <property type="entry name" value="Ribonuclease H-like"/>
    <property type="match status" value="1"/>
</dbReference>
<keyword evidence="4" id="KW-0862">Zinc</keyword>
<dbReference type="EMBL" id="AZST01001917">
    <property type="protein sequence ID" value="KEP45350.1"/>
    <property type="molecule type" value="Genomic_DNA"/>
</dbReference>
<dbReference type="PANTHER" id="PTHR46481">
    <property type="entry name" value="ZINC FINGER BED DOMAIN-CONTAINING PROTEIN 4"/>
    <property type="match status" value="1"/>
</dbReference>
<keyword evidence="5" id="KW-0539">Nucleus</keyword>
<comment type="caution">
    <text evidence="6">The sequence shown here is derived from an EMBL/GenBank/DDBJ whole genome shotgun (WGS) entry which is preliminary data.</text>
</comment>